<proteinExistence type="predicted"/>
<dbReference type="Proteomes" id="UP000093903">
    <property type="component" value="Unassembled WGS sequence"/>
</dbReference>
<evidence type="ECO:0000256" key="9">
    <source>
        <dbReference type="ARBA" id="ARBA00022989"/>
    </source>
</evidence>
<keyword evidence="10" id="KW-0482">Metalloprotease</keyword>
<feature type="transmembrane region" description="Helical" evidence="12">
    <location>
        <begin position="531"/>
        <end position="553"/>
    </location>
</feature>
<evidence type="ECO:0000256" key="3">
    <source>
        <dbReference type="ARBA" id="ARBA00022475"/>
    </source>
</evidence>
<evidence type="ECO:0000256" key="12">
    <source>
        <dbReference type="SAM" id="Phobius"/>
    </source>
</evidence>
<feature type="domain" description="Peptidase M48" evidence="13">
    <location>
        <begin position="296"/>
        <end position="504"/>
    </location>
</feature>
<evidence type="ECO:0000256" key="7">
    <source>
        <dbReference type="ARBA" id="ARBA00022801"/>
    </source>
</evidence>
<dbReference type="GO" id="GO:0004222">
    <property type="term" value="F:metalloendopeptidase activity"/>
    <property type="evidence" value="ECO:0007669"/>
    <property type="project" value="InterPro"/>
</dbReference>
<dbReference type="PANTHER" id="PTHR43221:SF1">
    <property type="entry name" value="PROTEASE HTPX"/>
    <property type="match status" value="1"/>
</dbReference>
<keyword evidence="7" id="KW-0378">Hydrolase</keyword>
<feature type="transmembrane region" description="Helical" evidence="12">
    <location>
        <begin position="707"/>
        <end position="725"/>
    </location>
</feature>
<feature type="transmembrane region" description="Helical" evidence="12">
    <location>
        <begin position="224"/>
        <end position="245"/>
    </location>
</feature>
<dbReference type="InterPro" id="IPR001915">
    <property type="entry name" value="Peptidase_M48"/>
</dbReference>
<accession>A0A853MCM9</accession>
<dbReference type="PANTHER" id="PTHR43221">
    <property type="entry name" value="PROTEASE HTPX"/>
    <property type="match status" value="1"/>
</dbReference>
<evidence type="ECO:0000313" key="15">
    <source>
        <dbReference type="Proteomes" id="UP000093903"/>
    </source>
</evidence>
<dbReference type="AlphaFoldDB" id="A0A853MCM9"/>
<evidence type="ECO:0000256" key="10">
    <source>
        <dbReference type="ARBA" id="ARBA00023049"/>
    </source>
</evidence>
<protein>
    <submittedName>
        <fullName evidence="14">Zn-dependent protease with chaperone function</fullName>
    </submittedName>
</protein>
<evidence type="ECO:0000256" key="4">
    <source>
        <dbReference type="ARBA" id="ARBA00022670"/>
    </source>
</evidence>
<evidence type="ECO:0000256" key="1">
    <source>
        <dbReference type="ARBA" id="ARBA00001947"/>
    </source>
</evidence>
<keyword evidence="6" id="KW-0479">Metal-binding</keyword>
<feature type="transmembrane region" description="Helical" evidence="12">
    <location>
        <begin position="573"/>
        <end position="596"/>
    </location>
</feature>
<dbReference type="InterPro" id="IPR011990">
    <property type="entry name" value="TPR-like_helical_dom_sf"/>
</dbReference>
<dbReference type="GO" id="GO:0005886">
    <property type="term" value="C:plasma membrane"/>
    <property type="evidence" value="ECO:0007669"/>
    <property type="project" value="UniProtKB-SubCell"/>
</dbReference>
<evidence type="ECO:0000256" key="2">
    <source>
        <dbReference type="ARBA" id="ARBA00004651"/>
    </source>
</evidence>
<dbReference type="Gene3D" id="1.25.40.10">
    <property type="entry name" value="Tetratricopeptide repeat domain"/>
    <property type="match status" value="1"/>
</dbReference>
<sequence>MVPSQKSSLEKGLSALKQGSYYAAISSLVPIVNRPDNHHIKLQAQVGLVMAYAHTGELSKAIAVCRNLVGNDNAQPTNSQVQQWAKVAIEHLIKRQKRQQAKQSRLVAQYNLQNDRHLVDSKQTISNEDYEDSDQVERTNTKSNIANGPNIETASIYWRQAKRAKVWQPLRKYHFIRFAIPGMITMMALFFIWQFVISLIFISMNEVLHRLPYVDPLPFLYVNPTLLILTSLLFLLLFIMSPWLLDGLLAKFYHQQPFSKEALHRYSRESVRIIQRTCQLRKFPLPQLKILPLTVPIIFTYGNLPQTARIVVSQGMLTQLAEDEIGTVYALALGQIDSWGLGIMSLAVLISLPFYLIYQQTAIWSTKNQNILWHWITTGLGSVSYGIWSLFTATTFTNSRLRFKNSDRQAVEMTGNPNGLIRALLKNTIGIARNIKNQQQTSWELESLNIVAPVDYKHSLFLGSTAGQFTWESLLIWENNQPYRQWFTLNNSHPLLGDRLENLCQIAHQWYLDTELYPMKPNSPQITMQSFLLQIAPFLGIPIGLGMGVILWLTWQIGYGLELFHLKWIYDGWSFLVGFLMIGFSIGTIVRLNALFPGIKPENLNSEKQMLKFLTNPVVLPINSLNIRISGRLLGRRGSGNCVGQDLILESEIGLIKLHHVWFPTWRKLMGEQITLTGWLRRGATPWVDVHSLETINGKIIYGHHPIWSTVIALIAQFWGAYILLMEPVVGGL</sequence>
<evidence type="ECO:0000256" key="11">
    <source>
        <dbReference type="ARBA" id="ARBA00023136"/>
    </source>
</evidence>
<keyword evidence="11 12" id="KW-0472">Membrane</keyword>
<organism evidence="14 15">
    <name type="scientific">Cylindrospermopsis raciborskii CS-505</name>
    <dbReference type="NCBI Taxonomy" id="533240"/>
    <lineage>
        <taxon>Bacteria</taxon>
        <taxon>Bacillati</taxon>
        <taxon>Cyanobacteriota</taxon>
        <taxon>Cyanophyceae</taxon>
        <taxon>Nostocales</taxon>
        <taxon>Aphanizomenonaceae</taxon>
        <taxon>Cylindrospermopsis</taxon>
    </lineage>
</organism>
<dbReference type="GO" id="GO:0006508">
    <property type="term" value="P:proteolysis"/>
    <property type="evidence" value="ECO:0007669"/>
    <property type="project" value="UniProtKB-KW"/>
</dbReference>
<evidence type="ECO:0000256" key="6">
    <source>
        <dbReference type="ARBA" id="ARBA00022723"/>
    </source>
</evidence>
<comment type="cofactor">
    <cofactor evidence="1">
        <name>Zn(2+)</name>
        <dbReference type="ChEBI" id="CHEBI:29105"/>
    </cofactor>
</comment>
<keyword evidence="3" id="KW-1003">Cell membrane</keyword>
<feature type="transmembrane region" description="Helical" evidence="12">
    <location>
        <begin position="178"/>
        <end position="204"/>
    </location>
</feature>
<evidence type="ECO:0000256" key="5">
    <source>
        <dbReference type="ARBA" id="ARBA00022692"/>
    </source>
</evidence>
<keyword evidence="8" id="KW-0862">Zinc</keyword>
<feature type="transmembrane region" description="Helical" evidence="12">
    <location>
        <begin position="339"/>
        <end position="358"/>
    </location>
</feature>
<dbReference type="GO" id="GO:0046872">
    <property type="term" value="F:metal ion binding"/>
    <property type="evidence" value="ECO:0007669"/>
    <property type="project" value="UniProtKB-KW"/>
</dbReference>
<dbReference type="Pfam" id="PF01435">
    <property type="entry name" value="Peptidase_M48"/>
    <property type="match status" value="1"/>
</dbReference>
<evidence type="ECO:0000259" key="13">
    <source>
        <dbReference type="Pfam" id="PF01435"/>
    </source>
</evidence>
<evidence type="ECO:0000313" key="14">
    <source>
        <dbReference type="EMBL" id="OBU76302.1"/>
    </source>
</evidence>
<keyword evidence="4 14" id="KW-0645">Protease</keyword>
<dbReference type="EMBL" id="LYXA01000001">
    <property type="protein sequence ID" value="OBU76302.1"/>
    <property type="molecule type" value="Genomic_DNA"/>
</dbReference>
<dbReference type="Gene3D" id="3.30.2010.10">
    <property type="entry name" value="Metalloproteases ('zincins'), catalytic domain"/>
    <property type="match status" value="1"/>
</dbReference>
<keyword evidence="9 12" id="KW-1133">Transmembrane helix</keyword>
<comment type="caution">
    <text evidence="14">The sequence shown here is derived from an EMBL/GenBank/DDBJ whole genome shotgun (WGS) entry which is preliminary data.</text>
</comment>
<dbReference type="InterPro" id="IPR050083">
    <property type="entry name" value="HtpX_protease"/>
</dbReference>
<gene>
    <name evidence="14" type="ORF">A9P98_08180</name>
</gene>
<dbReference type="RefSeq" id="WP_040008879.1">
    <property type="nucleotide sequence ID" value="NZ_ACYA01000032.1"/>
</dbReference>
<name>A0A853MCM9_9CYAN</name>
<reference evidence="14 15" key="1">
    <citation type="submission" date="2016-05" db="EMBL/GenBank/DDBJ databases">
        <title>First complete genome of the cyanobacterium Cylindrospermopsis raciborskii CS505, containing a circular chromosome and a single extrachromosomal element.</title>
        <authorList>
            <person name="Fuentes J."/>
            <person name="Tamames J."/>
            <person name="Allen E."/>
            <person name="Plominski A."/>
            <person name="Vasquez M."/>
        </authorList>
    </citation>
    <scope>NUCLEOTIDE SEQUENCE [LARGE SCALE GENOMIC DNA]</scope>
    <source>
        <strain evidence="14 15">CS505</strain>
    </source>
</reference>
<keyword evidence="5 12" id="KW-0812">Transmembrane</keyword>
<feature type="transmembrane region" description="Helical" evidence="12">
    <location>
        <begin position="373"/>
        <end position="396"/>
    </location>
</feature>
<comment type="subcellular location">
    <subcellularLocation>
        <location evidence="2">Cell membrane</location>
        <topology evidence="2">Multi-pass membrane protein</topology>
    </subcellularLocation>
</comment>
<evidence type="ECO:0000256" key="8">
    <source>
        <dbReference type="ARBA" id="ARBA00022833"/>
    </source>
</evidence>